<comment type="caution">
    <text evidence="2">The sequence shown here is derived from an EMBL/GenBank/DDBJ whole genome shotgun (WGS) entry which is preliminary data.</text>
</comment>
<feature type="region of interest" description="Disordered" evidence="1">
    <location>
        <begin position="83"/>
        <end position="184"/>
    </location>
</feature>
<gene>
    <name evidence="2" type="ORF">PIB30_090186</name>
</gene>
<accession>A0ABU6RV82</accession>
<evidence type="ECO:0000313" key="3">
    <source>
        <dbReference type="Proteomes" id="UP001341840"/>
    </source>
</evidence>
<dbReference type="Proteomes" id="UP001341840">
    <property type="component" value="Unassembled WGS sequence"/>
</dbReference>
<sequence length="184" mass="19926">MSLSSKFYVVSGPVRMRTGVLFFEYPIVQMYGAPDLRATFIWGEPRIRIYGFYDRQFTFPLLSPYFDPDAPYDIPLSSLHSWMPPPPPAPPADVFEEDDDEMAQADPEGPPVPPEMHGMFPPTPVLAQPLQMAAPVDDVPDPPLANGHISSSSEEDPAWEDGQSSDSSDGGGAGVGPGALPNGH</sequence>
<proteinExistence type="predicted"/>
<organism evidence="2 3">
    <name type="scientific">Stylosanthes scabra</name>
    <dbReference type="NCBI Taxonomy" id="79078"/>
    <lineage>
        <taxon>Eukaryota</taxon>
        <taxon>Viridiplantae</taxon>
        <taxon>Streptophyta</taxon>
        <taxon>Embryophyta</taxon>
        <taxon>Tracheophyta</taxon>
        <taxon>Spermatophyta</taxon>
        <taxon>Magnoliopsida</taxon>
        <taxon>eudicotyledons</taxon>
        <taxon>Gunneridae</taxon>
        <taxon>Pentapetalae</taxon>
        <taxon>rosids</taxon>
        <taxon>fabids</taxon>
        <taxon>Fabales</taxon>
        <taxon>Fabaceae</taxon>
        <taxon>Papilionoideae</taxon>
        <taxon>50 kb inversion clade</taxon>
        <taxon>dalbergioids sensu lato</taxon>
        <taxon>Dalbergieae</taxon>
        <taxon>Pterocarpus clade</taxon>
        <taxon>Stylosanthes</taxon>
    </lineage>
</organism>
<dbReference type="EMBL" id="JASCZI010031934">
    <property type="protein sequence ID" value="MED6127668.1"/>
    <property type="molecule type" value="Genomic_DNA"/>
</dbReference>
<reference evidence="2 3" key="1">
    <citation type="journal article" date="2023" name="Plants (Basel)">
        <title>Bridging the Gap: Combining Genomics and Transcriptomics Approaches to Understand Stylosanthes scabra, an Orphan Legume from the Brazilian Caatinga.</title>
        <authorList>
            <person name="Ferreira-Neto J.R.C."/>
            <person name="da Silva M.D."/>
            <person name="Binneck E."/>
            <person name="de Melo N.F."/>
            <person name="da Silva R.H."/>
            <person name="de Melo A.L.T.M."/>
            <person name="Pandolfi V."/>
            <person name="Bustamante F.O."/>
            <person name="Brasileiro-Vidal A.C."/>
            <person name="Benko-Iseppon A.M."/>
        </authorList>
    </citation>
    <scope>NUCLEOTIDE SEQUENCE [LARGE SCALE GENOMIC DNA]</scope>
    <source>
        <tissue evidence="2">Leaves</tissue>
    </source>
</reference>
<evidence type="ECO:0000313" key="2">
    <source>
        <dbReference type="EMBL" id="MED6127668.1"/>
    </source>
</evidence>
<evidence type="ECO:0000256" key="1">
    <source>
        <dbReference type="SAM" id="MobiDB-lite"/>
    </source>
</evidence>
<name>A0ABU6RV82_9FABA</name>
<feature type="compositionally biased region" description="Acidic residues" evidence="1">
    <location>
        <begin position="94"/>
        <end position="103"/>
    </location>
</feature>
<keyword evidence="3" id="KW-1185">Reference proteome</keyword>
<protein>
    <submittedName>
        <fullName evidence="2">Uncharacterized protein</fullName>
    </submittedName>
</protein>